<dbReference type="Pfam" id="PF14152">
    <property type="entry name" value="YfhE"/>
    <property type="match status" value="1"/>
</dbReference>
<organism evidence="2 3">
    <name type="scientific">Cytobacillus oceanisediminis</name>
    <dbReference type="NCBI Taxonomy" id="665099"/>
    <lineage>
        <taxon>Bacteria</taxon>
        <taxon>Bacillati</taxon>
        <taxon>Bacillota</taxon>
        <taxon>Bacilli</taxon>
        <taxon>Bacillales</taxon>
        <taxon>Bacillaceae</taxon>
        <taxon>Cytobacillus</taxon>
    </lineage>
</organism>
<reference evidence="2 3" key="1">
    <citation type="journal article" date="2015" name="Stand. Genomic Sci.">
        <title>Genomic Encyclopedia of Bacterial and Archaeal Type Strains, Phase III: the genomes of soil and plant-associated and newly described type strains.</title>
        <authorList>
            <person name="Whitman W.B."/>
            <person name="Woyke T."/>
            <person name="Klenk H.P."/>
            <person name="Zhou Y."/>
            <person name="Lilburn T.G."/>
            <person name="Beck B.J."/>
            <person name="De Vos P."/>
            <person name="Vandamme P."/>
            <person name="Eisen J.A."/>
            <person name="Garrity G."/>
            <person name="Hugenholtz P."/>
            <person name="Kyrpides N.C."/>
        </authorList>
    </citation>
    <scope>NUCLEOTIDE SEQUENCE [LARGE SCALE GENOMIC DNA]</scope>
    <source>
        <strain evidence="2 3">CGMCC 1.10115</strain>
    </source>
</reference>
<comment type="caution">
    <text evidence="2">The sequence shown here is derived from an EMBL/GenBank/DDBJ whole genome shotgun (WGS) entry which is preliminary data.</text>
</comment>
<accession>A0A562JLI8</accession>
<dbReference type="OrthoDB" id="2439672at2"/>
<keyword evidence="3" id="KW-1185">Reference proteome</keyword>
<dbReference type="GeneID" id="65404835"/>
<dbReference type="Proteomes" id="UP000318667">
    <property type="component" value="Unassembled WGS sequence"/>
</dbReference>
<dbReference type="AlphaFoldDB" id="A0A562JLI8"/>
<feature type="compositionally biased region" description="Polar residues" evidence="1">
    <location>
        <begin position="12"/>
        <end position="29"/>
    </location>
</feature>
<evidence type="ECO:0000313" key="2">
    <source>
        <dbReference type="EMBL" id="TWH84040.1"/>
    </source>
</evidence>
<protein>
    <submittedName>
        <fullName evidence="2">YfhE-like protein</fullName>
    </submittedName>
</protein>
<dbReference type="EMBL" id="VLKI01000012">
    <property type="protein sequence ID" value="TWH84040.1"/>
    <property type="molecule type" value="Genomic_DNA"/>
</dbReference>
<feature type="compositionally biased region" description="Basic and acidic residues" evidence="1">
    <location>
        <begin position="30"/>
        <end position="52"/>
    </location>
</feature>
<gene>
    <name evidence="2" type="ORF">IQ19_03704</name>
</gene>
<name>A0A562JLI8_9BACI</name>
<feature type="region of interest" description="Disordered" evidence="1">
    <location>
        <begin position="1"/>
        <end position="52"/>
    </location>
</feature>
<dbReference type="InterPro" id="IPR025437">
    <property type="entry name" value="YfhE-like"/>
</dbReference>
<proteinExistence type="predicted"/>
<evidence type="ECO:0000256" key="1">
    <source>
        <dbReference type="SAM" id="MobiDB-lite"/>
    </source>
</evidence>
<sequence length="52" mass="6024">MKDKNVPYKGFNTEQSNGLTDTQEVNYSSEFKEAYKAEQNQDSKESDDKNDK</sequence>
<dbReference type="RefSeq" id="WP_144543791.1">
    <property type="nucleotide sequence ID" value="NZ_CBCSDC010000022.1"/>
</dbReference>
<evidence type="ECO:0000313" key="3">
    <source>
        <dbReference type="Proteomes" id="UP000318667"/>
    </source>
</evidence>